<protein>
    <recommendedName>
        <fullName evidence="8">Lysine transporter LysE</fullName>
    </recommendedName>
</protein>
<dbReference type="PIRSF" id="PIRSF006324">
    <property type="entry name" value="LeuE"/>
    <property type="match status" value="1"/>
</dbReference>
<evidence type="ECO:0000256" key="4">
    <source>
        <dbReference type="ARBA" id="ARBA00022989"/>
    </source>
</evidence>
<keyword evidence="3 6" id="KW-0812">Transmembrane</keyword>
<evidence type="ECO:0000256" key="5">
    <source>
        <dbReference type="ARBA" id="ARBA00023136"/>
    </source>
</evidence>
<evidence type="ECO:0000256" key="6">
    <source>
        <dbReference type="SAM" id="Phobius"/>
    </source>
</evidence>
<dbReference type="PANTHER" id="PTHR30086">
    <property type="entry name" value="ARGININE EXPORTER PROTEIN ARGO"/>
    <property type="match status" value="1"/>
</dbReference>
<proteinExistence type="predicted"/>
<evidence type="ECO:0008006" key="8">
    <source>
        <dbReference type="Google" id="ProtNLM"/>
    </source>
</evidence>
<keyword evidence="2" id="KW-1003">Cell membrane</keyword>
<sequence>MSLEIWLAYCATVFIFLVSPGPSHLFMLSTSISSGFERSWATGAGDLSAHVWQITAASIGLVSFIYAFAEMFIVIKWAGVAFLVYLGISRFRKKGLAASEGGRPGQGFSSFFWRGFLMSSANPKAVVFFAALFPQFLDTTGPATHPFIIQVIILGLTYIFIDGCFLTFYGLFADWISSRFERHIDRYLNWISGSLLIVTALLLGLKDIQDIK</sequence>
<evidence type="ECO:0000256" key="1">
    <source>
        <dbReference type="ARBA" id="ARBA00004651"/>
    </source>
</evidence>
<feature type="transmembrane region" description="Helical" evidence="6">
    <location>
        <begin position="6"/>
        <end position="28"/>
    </location>
</feature>
<keyword evidence="4 6" id="KW-1133">Transmembrane helix</keyword>
<organism evidence="7">
    <name type="scientific">marine sediment metagenome</name>
    <dbReference type="NCBI Taxonomy" id="412755"/>
    <lineage>
        <taxon>unclassified sequences</taxon>
        <taxon>metagenomes</taxon>
        <taxon>ecological metagenomes</taxon>
    </lineage>
</organism>
<feature type="transmembrane region" description="Helical" evidence="6">
    <location>
        <begin position="111"/>
        <end position="135"/>
    </location>
</feature>
<dbReference type="PANTHER" id="PTHR30086:SF20">
    <property type="entry name" value="ARGININE EXPORTER PROTEIN ARGO-RELATED"/>
    <property type="match status" value="1"/>
</dbReference>
<name>A0A0F9IN75_9ZZZZ</name>
<accession>A0A0F9IN75</accession>
<evidence type="ECO:0000256" key="2">
    <source>
        <dbReference type="ARBA" id="ARBA00022475"/>
    </source>
</evidence>
<dbReference type="AlphaFoldDB" id="A0A0F9IN75"/>
<dbReference type="Pfam" id="PF01810">
    <property type="entry name" value="LysE"/>
    <property type="match status" value="1"/>
</dbReference>
<comment type="caution">
    <text evidence="7">The sequence shown here is derived from an EMBL/GenBank/DDBJ whole genome shotgun (WGS) entry which is preliminary data.</text>
</comment>
<dbReference type="GO" id="GO:0015171">
    <property type="term" value="F:amino acid transmembrane transporter activity"/>
    <property type="evidence" value="ECO:0007669"/>
    <property type="project" value="TreeGrafter"/>
</dbReference>
<evidence type="ECO:0000256" key="3">
    <source>
        <dbReference type="ARBA" id="ARBA00022692"/>
    </source>
</evidence>
<gene>
    <name evidence="7" type="ORF">LCGC14_1558980</name>
</gene>
<feature type="transmembrane region" description="Helical" evidence="6">
    <location>
        <begin position="187"/>
        <end position="205"/>
    </location>
</feature>
<reference evidence="7" key="1">
    <citation type="journal article" date="2015" name="Nature">
        <title>Complex archaea that bridge the gap between prokaryotes and eukaryotes.</title>
        <authorList>
            <person name="Spang A."/>
            <person name="Saw J.H."/>
            <person name="Jorgensen S.L."/>
            <person name="Zaremba-Niedzwiedzka K."/>
            <person name="Martijn J."/>
            <person name="Lind A.E."/>
            <person name="van Eijk R."/>
            <person name="Schleper C."/>
            <person name="Guy L."/>
            <person name="Ettema T.J."/>
        </authorList>
    </citation>
    <scope>NUCLEOTIDE SEQUENCE</scope>
</reference>
<dbReference type="InterPro" id="IPR001123">
    <property type="entry name" value="LeuE-type"/>
</dbReference>
<comment type="subcellular location">
    <subcellularLocation>
        <location evidence="1">Cell membrane</location>
        <topology evidence="1">Multi-pass membrane protein</topology>
    </subcellularLocation>
</comment>
<feature type="transmembrane region" description="Helical" evidence="6">
    <location>
        <begin position="147"/>
        <end position="175"/>
    </location>
</feature>
<dbReference type="GO" id="GO:0005886">
    <property type="term" value="C:plasma membrane"/>
    <property type="evidence" value="ECO:0007669"/>
    <property type="project" value="UniProtKB-SubCell"/>
</dbReference>
<keyword evidence="5 6" id="KW-0472">Membrane</keyword>
<feature type="transmembrane region" description="Helical" evidence="6">
    <location>
        <begin position="74"/>
        <end position="91"/>
    </location>
</feature>
<dbReference type="EMBL" id="LAZR01012019">
    <property type="protein sequence ID" value="KKM47169.1"/>
    <property type="molecule type" value="Genomic_DNA"/>
</dbReference>
<evidence type="ECO:0000313" key="7">
    <source>
        <dbReference type="EMBL" id="KKM47169.1"/>
    </source>
</evidence>